<protein>
    <submittedName>
        <fullName evidence="2">Protein CBG26702</fullName>
    </submittedName>
</protein>
<dbReference type="PANTHER" id="PTHR31720">
    <property type="entry name" value="SERPENTINE RECEPTOR, CLASS Z-RELATED"/>
    <property type="match status" value="1"/>
</dbReference>
<dbReference type="Proteomes" id="UP000008549">
    <property type="component" value="Unassembled WGS sequence"/>
</dbReference>
<reference evidence="2 3" key="2">
    <citation type="journal article" date="2011" name="PLoS Genet.">
        <title>Caenorhabditis briggsae recombinant inbred line genotypes reveal inter-strain incompatibility and the evolution of recombination.</title>
        <authorList>
            <person name="Ross J.A."/>
            <person name="Koboldt D.C."/>
            <person name="Staisch J.E."/>
            <person name="Chamberlin H.M."/>
            <person name="Gupta B.P."/>
            <person name="Miller R.D."/>
            <person name="Baird S.E."/>
            <person name="Haag E.S."/>
        </authorList>
    </citation>
    <scope>NUCLEOTIDE SEQUENCE [LARGE SCALE GENOMIC DNA]</scope>
    <source>
        <strain evidence="2 3">AF16</strain>
    </source>
</reference>
<dbReference type="CTD" id="68918173"/>
<dbReference type="HOGENOM" id="CLU_2851766_0_0_1"/>
<dbReference type="EMBL" id="HE601211">
    <property type="protein sequence ID" value="CAS01136.1"/>
    <property type="molecule type" value="Genomic_DNA"/>
</dbReference>
<gene>
    <name evidence="2" type="ORF">CBG26702</name>
    <name evidence="2" type="ORF">CBG_26702</name>
</gene>
<dbReference type="PANTHER" id="PTHR31720:SF3">
    <property type="entry name" value="SERPENTINE RECEPTOR, CLASS Z-RELATED"/>
    <property type="match status" value="1"/>
</dbReference>
<evidence type="ECO:0000256" key="1">
    <source>
        <dbReference type="SAM" id="Phobius"/>
    </source>
</evidence>
<dbReference type="GeneID" id="68918173"/>
<sequence>MKIYVFFFQIFFTVMNVSFFASTLLYIPVMISVRKMSNLRSVQESKPQIYIFWQTMTALVVEMLS</sequence>
<keyword evidence="1" id="KW-1133">Transmembrane helix</keyword>
<keyword evidence="1" id="KW-0812">Transmembrane</keyword>
<feature type="transmembrane region" description="Helical" evidence="1">
    <location>
        <begin position="6"/>
        <end position="27"/>
    </location>
</feature>
<evidence type="ECO:0000313" key="2">
    <source>
        <dbReference type="EMBL" id="CAS01136.1"/>
    </source>
</evidence>
<organism evidence="2 3">
    <name type="scientific">Caenorhabditis briggsae</name>
    <dbReference type="NCBI Taxonomy" id="6238"/>
    <lineage>
        <taxon>Eukaryota</taxon>
        <taxon>Metazoa</taxon>
        <taxon>Ecdysozoa</taxon>
        <taxon>Nematoda</taxon>
        <taxon>Chromadorea</taxon>
        <taxon>Rhabditida</taxon>
        <taxon>Rhabditina</taxon>
        <taxon>Rhabditomorpha</taxon>
        <taxon>Rhabditoidea</taxon>
        <taxon>Rhabditidae</taxon>
        <taxon>Peloderinae</taxon>
        <taxon>Caenorhabditis</taxon>
    </lineage>
</organism>
<name>B6IE72_CAEBR</name>
<keyword evidence="3" id="KW-1185">Reference proteome</keyword>
<dbReference type="RefSeq" id="XP_045100693.1">
    <property type="nucleotide sequence ID" value="XM_045240960.1"/>
</dbReference>
<dbReference type="KEGG" id="cbr:CBG_26702"/>
<dbReference type="InterPro" id="IPR018817">
    <property type="entry name" value="7TM_GPCR_serpentine_rcpt_Srz"/>
</dbReference>
<reference evidence="2 3" key="1">
    <citation type="journal article" date="2003" name="PLoS Biol.">
        <title>The genome sequence of Caenorhabditis briggsae: a platform for comparative genomics.</title>
        <authorList>
            <person name="Stein L.D."/>
            <person name="Bao Z."/>
            <person name="Blasiar D."/>
            <person name="Blumenthal T."/>
            <person name="Brent M.R."/>
            <person name="Chen N."/>
            <person name="Chinwalla A."/>
            <person name="Clarke L."/>
            <person name="Clee C."/>
            <person name="Coghlan A."/>
            <person name="Coulson A."/>
            <person name="D'Eustachio P."/>
            <person name="Fitch D.H."/>
            <person name="Fulton L.A."/>
            <person name="Fulton R.E."/>
            <person name="Griffiths-Jones S."/>
            <person name="Harris T.W."/>
            <person name="Hillier L.W."/>
            <person name="Kamath R."/>
            <person name="Kuwabara P.E."/>
            <person name="Mardis E.R."/>
            <person name="Marra M.A."/>
            <person name="Miner T.L."/>
            <person name="Minx P."/>
            <person name="Mullikin J.C."/>
            <person name="Plumb R.W."/>
            <person name="Rogers J."/>
            <person name="Schein J.E."/>
            <person name="Sohrmann M."/>
            <person name="Spieth J."/>
            <person name="Stajich J.E."/>
            <person name="Wei C."/>
            <person name="Willey D."/>
            <person name="Wilson R.K."/>
            <person name="Durbin R."/>
            <person name="Waterston R.H."/>
        </authorList>
    </citation>
    <scope>NUCLEOTIDE SEQUENCE [LARGE SCALE GENOMIC DNA]</scope>
    <source>
        <strain evidence="2 3">AF16</strain>
    </source>
</reference>
<keyword evidence="1" id="KW-0472">Membrane</keyword>
<evidence type="ECO:0000313" key="3">
    <source>
        <dbReference type="Proteomes" id="UP000008549"/>
    </source>
</evidence>
<accession>B6IE72</accession>
<proteinExistence type="predicted"/>
<dbReference type="Pfam" id="PF10325">
    <property type="entry name" value="7TM_GPCR_Srz"/>
    <property type="match status" value="1"/>
</dbReference>
<dbReference type="AlphaFoldDB" id="B6IE72"/>